<keyword evidence="7" id="KW-0809">Transit peptide</keyword>
<feature type="compositionally biased region" description="Basic and acidic residues" evidence="16">
    <location>
        <begin position="386"/>
        <end position="401"/>
    </location>
</feature>
<keyword evidence="6 14" id="KW-0694">RNA-binding</keyword>
<evidence type="ECO:0000256" key="7">
    <source>
        <dbReference type="ARBA" id="ARBA00022946"/>
    </source>
</evidence>
<evidence type="ECO:0000256" key="10">
    <source>
        <dbReference type="ARBA" id="ARBA00055648"/>
    </source>
</evidence>
<keyword evidence="8" id="KW-0508">mRNA splicing</keyword>
<dbReference type="SMART" id="SM01103">
    <property type="entry name" value="CRS1_YhbY"/>
    <property type="match status" value="3"/>
</dbReference>
<evidence type="ECO:0000313" key="18">
    <source>
        <dbReference type="EMBL" id="JAT61837.1"/>
    </source>
</evidence>
<dbReference type="GO" id="GO:1990904">
    <property type="term" value="C:ribonucleoprotein complex"/>
    <property type="evidence" value="ECO:0007669"/>
    <property type="project" value="UniProtKB-KW"/>
</dbReference>
<keyword evidence="2" id="KW-0150">Chloroplast</keyword>
<dbReference type="PANTHER" id="PTHR31846">
    <property type="entry name" value="CRS1 / YHBY (CRM) DOMAIN-CONTAINING PROTEIN"/>
    <property type="match status" value="1"/>
</dbReference>
<feature type="non-terminal residue" evidence="18">
    <location>
        <position position="1"/>
    </location>
</feature>
<organism evidence="18">
    <name type="scientific">Anthurium amnicola</name>
    <dbReference type="NCBI Taxonomy" id="1678845"/>
    <lineage>
        <taxon>Eukaryota</taxon>
        <taxon>Viridiplantae</taxon>
        <taxon>Streptophyta</taxon>
        <taxon>Embryophyta</taxon>
        <taxon>Tracheophyta</taxon>
        <taxon>Spermatophyta</taxon>
        <taxon>Magnoliopsida</taxon>
        <taxon>Liliopsida</taxon>
        <taxon>Araceae</taxon>
        <taxon>Pothoideae</taxon>
        <taxon>Potheae</taxon>
        <taxon>Anthurium</taxon>
    </lineage>
</organism>
<proteinExistence type="predicted"/>
<keyword evidence="15" id="KW-0175">Coiled coil</keyword>
<comment type="function">
    <text evidence="10">Binds specific group II introns in chloroplasts and facilitates their splicing. Acts on subgroup IIB introns. The substrates of the subgroup IIB also require the CRM domain proteins CAF1 or CAF2, with a simultaneous binding of CFM3 and CAF1 or CAF2. May influence the biogenesis of the mitochondrial small ribosomal subunit.</text>
</comment>
<dbReference type="AlphaFoldDB" id="A0A1D1Z4J8"/>
<dbReference type="PANTHER" id="PTHR31846:SF19">
    <property type="entry name" value="CRM-DOMAIN CONTAINING FACTOR CFM3A, CHLOROPLASTIC_MITOCHONDRIAL"/>
    <property type="match status" value="1"/>
</dbReference>
<dbReference type="FunFam" id="3.30.110.60:FF:000003">
    <property type="entry name" value="CRM-domain containing factor CFM3B, chloroplastic"/>
    <property type="match status" value="1"/>
</dbReference>
<feature type="domain" description="CRM" evidence="17">
    <location>
        <begin position="686"/>
        <end position="786"/>
    </location>
</feature>
<name>A0A1D1Z4J8_9ARAE</name>
<feature type="region of interest" description="Disordered" evidence="16">
    <location>
        <begin position="155"/>
        <end position="174"/>
    </location>
</feature>
<feature type="compositionally biased region" description="Basic and acidic residues" evidence="16">
    <location>
        <begin position="410"/>
        <end position="420"/>
    </location>
</feature>
<dbReference type="InterPro" id="IPR001890">
    <property type="entry name" value="RNA-binding_CRM"/>
</dbReference>
<keyword evidence="4" id="KW-0507">mRNA processing</keyword>
<keyword evidence="9" id="KW-0687">Ribonucleoprotein</keyword>
<evidence type="ECO:0000256" key="9">
    <source>
        <dbReference type="ARBA" id="ARBA00023274"/>
    </source>
</evidence>
<protein>
    <recommendedName>
        <fullName evidence="12">CRM-domain containing factor CFM3, chloroplastic/mitochondrial</fullName>
    </recommendedName>
    <alternativeName>
        <fullName evidence="13">Protein CRM FAMILY MEMBER 3</fullName>
    </alternativeName>
</protein>
<dbReference type="FunFam" id="3.30.110.60:FF:000002">
    <property type="entry name" value="CRS2-associated factor 1, chloroplastic"/>
    <property type="match status" value="2"/>
</dbReference>
<dbReference type="GO" id="GO:0003729">
    <property type="term" value="F:mRNA binding"/>
    <property type="evidence" value="ECO:0007669"/>
    <property type="project" value="InterPro"/>
</dbReference>
<gene>
    <name evidence="18" type="primary">CRS1_8</name>
    <name evidence="18" type="ORF">g.83780</name>
</gene>
<evidence type="ECO:0000256" key="11">
    <source>
        <dbReference type="ARBA" id="ARBA00064484"/>
    </source>
</evidence>
<evidence type="ECO:0000256" key="4">
    <source>
        <dbReference type="ARBA" id="ARBA00022664"/>
    </source>
</evidence>
<evidence type="ECO:0000256" key="15">
    <source>
        <dbReference type="SAM" id="Coils"/>
    </source>
</evidence>
<reference evidence="18" key="1">
    <citation type="submission" date="2015-07" db="EMBL/GenBank/DDBJ databases">
        <title>Transcriptome Assembly of Anthurium amnicola.</title>
        <authorList>
            <person name="Suzuki J."/>
        </authorList>
    </citation>
    <scope>NUCLEOTIDE SEQUENCE</scope>
</reference>
<dbReference type="SUPFAM" id="SSF75471">
    <property type="entry name" value="YhbY-like"/>
    <property type="match status" value="3"/>
</dbReference>
<evidence type="ECO:0000256" key="6">
    <source>
        <dbReference type="ARBA" id="ARBA00022884"/>
    </source>
</evidence>
<dbReference type="PROSITE" id="PS51295">
    <property type="entry name" value="CRM"/>
    <property type="match status" value="3"/>
</dbReference>
<evidence type="ECO:0000256" key="5">
    <source>
        <dbReference type="ARBA" id="ARBA00022737"/>
    </source>
</evidence>
<sequence length="931" mass="104543">LSLSLSLVLSFLHEPSIEQSSKSMVAFAPATSQFHPRATTTTTAGAAAATTFFFFDSLHASLAGLRTRRRLPFFARHAHAHSTPLGNLRHFQLGPIHHRSPPPRQPVPIFPVPTHRAEEGGRRHGAARSPGWMVKWGRGDFWSLRRRPQAVLDYREGASSDDDEVGTSRSTGSSTMERIVEKLRRFGYIDDAPPERKERPLPEKGSVEDIFYAEDGILPDTRGGLSWDLTKEEDVRFPWEKREGEGEGDAGVSARRTKSKTSLAELTLPEGELRRLRQLAIRTKSKTKIGGAGVTREIVDMIHEKWKTEEVVRLKCEGPPALNMKRMHEILERKTGGLVIWRSGSSISLYRGLGFELAQPEKSRNQSTHITRVVSFDKASDERIGSPLEMDEHSSNMRALHEGSVSSIKNKKDSESSKEMNYEHEVDKLLDGLGPRYADWPGADPLPVDADLLSGIVPGYKPPFRLLPYGVRPALGTKEATALRRLARVLPPHFALGRSKHHLGLATAMVKLWERSSIAKIALKRGVQLTSSERMAVDIKKLTGGTLLSRNKDYIVFYRGKDFLSPDLAEALMERERLAKTLQDDEEQARLHASSCVVSNIEAIEESGSAGTLGETLEADARWGKRLDDDHRNKMMRAAEVARHAQLVKKLERKLFLAEHKLMKAEKALGKVEEFLKPMEPRTDPESITDEERFMFQKLGLRMKAFLLLGRRGIFGGTVENMHLHWKYRELVKIIVKAKNVAEVKSMALSLEAESGGVLVSVDKISKGFAIIVYRGKDYHRPPSLRPKNLLTKRKALARSIELQRRKAIHRHMSHLQNRVKQLKSELGQMEVVKDRGDEDLYSKLDASYLTEDENTEDEGNEAYLETFDGPTDGGNDYVGVETDSCDESYEEGSAGSFDSVLDDYYSNWNRKSETDAETKSIIYSQRGGAE</sequence>
<evidence type="ECO:0000256" key="12">
    <source>
        <dbReference type="ARBA" id="ARBA00073361"/>
    </source>
</evidence>
<feature type="domain" description="CRM" evidence="17">
    <location>
        <begin position="473"/>
        <end position="570"/>
    </location>
</feature>
<comment type="subunit">
    <text evidence="11">Interacts with RNA. Part of large ribonucleo-protein particles that contain CAF1 and/or CAF2, and RNC1.</text>
</comment>
<dbReference type="InterPro" id="IPR035920">
    <property type="entry name" value="YhbY-like_sf"/>
</dbReference>
<dbReference type="Pfam" id="PF01985">
    <property type="entry name" value="CRS1_YhbY"/>
    <property type="match status" value="3"/>
</dbReference>
<dbReference type="InterPro" id="IPR045278">
    <property type="entry name" value="CRS1/CFM2/CFM3"/>
</dbReference>
<evidence type="ECO:0000256" key="3">
    <source>
        <dbReference type="ARBA" id="ARBA00022640"/>
    </source>
</evidence>
<evidence type="ECO:0000256" key="1">
    <source>
        <dbReference type="ARBA" id="ARBA00004229"/>
    </source>
</evidence>
<dbReference type="GO" id="GO:0009507">
    <property type="term" value="C:chloroplast"/>
    <property type="evidence" value="ECO:0007669"/>
    <property type="project" value="UniProtKB-SubCell"/>
</dbReference>
<dbReference type="GO" id="GO:0006397">
    <property type="term" value="P:mRNA processing"/>
    <property type="evidence" value="ECO:0007669"/>
    <property type="project" value="UniProtKB-KW"/>
</dbReference>
<keyword evidence="3" id="KW-0934">Plastid</keyword>
<accession>A0A1D1Z4J8</accession>
<feature type="domain" description="CRM" evidence="17">
    <location>
        <begin position="266"/>
        <end position="362"/>
    </location>
</feature>
<feature type="coiled-coil region" evidence="15">
    <location>
        <begin position="806"/>
        <end position="833"/>
    </location>
</feature>
<dbReference type="Gene3D" id="3.30.110.60">
    <property type="entry name" value="YhbY-like"/>
    <property type="match status" value="3"/>
</dbReference>
<dbReference type="EMBL" id="GDJX01006099">
    <property type="protein sequence ID" value="JAT61837.1"/>
    <property type="molecule type" value="Transcribed_RNA"/>
</dbReference>
<evidence type="ECO:0000256" key="13">
    <source>
        <dbReference type="ARBA" id="ARBA00081881"/>
    </source>
</evidence>
<evidence type="ECO:0000256" key="16">
    <source>
        <dbReference type="SAM" id="MobiDB-lite"/>
    </source>
</evidence>
<evidence type="ECO:0000256" key="2">
    <source>
        <dbReference type="ARBA" id="ARBA00022528"/>
    </source>
</evidence>
<evidence type="ECO:0000256" key="14">
    <source>
        <dbReference type="PROSITE-ProRule" id="PRU00626"/>
    </source>
</evidence>
<feature type="region of interest" description="Disordered" evidence="16">
    <location>
        <begin position="851"/>
        <end position="900"/>
    </location>
</feature>
<evidence type="ECO:0000259" key="17">
    <source>
        <dbReference type="PROSITE" id="PS51295"/>
    </source>
</evidence>
<feature type="region of interest" description="Disordered" evidence="16">
    <location>
        <begin position="386"/>
        <end position="420"/>
    </location>
</feature>
<feature type="compositionally biased region" description="Acidic residues" evidence="16">
    <location>
        <begin position="851"/>
        <end position="861"/>
    </location>
</feature>
<dbReference type="GO" id="GO:0000373">
    <property type="term" value="P:Group II intron splicing"/>
    <property type="evidence" value="ECO:0007669"/>
    <property type="project" value="UniProtKB-ARBA"/>
</dbReference>
<keyword evidence="5" id="KW-0677">Repeat</keyword>
<comment type="subcellular location">
    <subcellularLocation>
        <location evidence="1">Plastid</location>
        <location evidence="1">Chloroplast</location>
    </subcellularLocation>
</comment>
<evidence type="ECO:0000256" key="8">
    <source>
        <dbReference type="ARBA" id="ARBA00023187"/>
    </source>
</evidence>